<evidence type="ECO:0000313" key="2">
    <source>
        <dbReference type="Proteomes" id="UP000887013"/>
    </source>
</evidence>
<comment type="caution">
    <text evidence="1">The sequence shown here is derived from an EMBL/GenBank/DDBJ whole genome shotgun (WGS) entry which is preliminary data.</text>
</comment>
<dbReference type="EMBL" id="BMAW01103149">
    <property type="protein sequence ID" value="GFT07776.1"/>
    <property type="molecule type" value="Genomic_DNA"/>
</dbReference>
<evidence type="ECO:0000313" key="1">
    <source>
        <dbReference type="EMBL" id="GFT07776.1"/>
    </source>
</evidence>
<accession>A0A8X6TGD9</accession>
<name>A0A8X6TGD9_NEPPI</name>
<reference evidence="1" key="1">
    <citation type="submission" date="2020-08" db="EMBL/GenBank/DDBJ databases">
        <title>Multicomponent nature underlies the extraordinary mechanical properties of spider dragline silk.</title>
        <authorList>
            <person name="Kono N."/>
            <person name="Nakamura H."/>
            <person name="Mori M."/>
            <person name="Yoshida Y."/>
            <person name="Ohtoshi R."/>
            <person name="Malay A.D."/>
            <person name="Moran D.A.P."/>
            <person name="Tomita M."/>
            <person name="Numata K."/>
            <person name="Arakawa K."/>
        </authorList>
    </citation>
    <scope>NUCLEOTIDE SEQUENCE</scope>
</reference>
<gene>
    <name evidence="1" type="ORF">NPIL_448891</name>
</gene>
<protein>
    <submittedName>
        <fullName evidence="1">Uncharacterized protein</fullName>
    </submittedName>
</protein>
<sequence length="100" mass="11772">MINQHLSRHSSHPRPASVRTFGSTYLICLLDADLCYKLGYPSILLNGYKFITLPTAAQQPQTPMVRICVLWNYFQHICFDIAKTVRWKEQRRFEKCLLLR</sequence>
<keyword evidence="2" id="KW-1185">Reference proteome</keyword>
<dbReference type="Proteomes" id="UP000887013">
    <property type="component" value="Unassembled WGS sequence"/>
</dbReference>
<organism evidence="1 2">
    <name type="scientific">Nephila pilipes</name>
    <name type="common">Giant wood spider</name>
    <name type="synonym">Nephila maculata</name>
    <dbReference type="NCBI Taxonomy" id="299642"/>
    <lineage>
        <taxon>Eukaryota</taxon>
        <taxon>Metazoa</taxon>
        <taxon>Ecdysozoa</taxon>
        <taxon>Arthropoda</taxon>
        <taxon>Chelicerata</taxon>
        <taxon>Arachnida</taxon>
        <taxon>Araneae</taxon>
        <taxon>Araneomorphae</taxon>
        <taxon>Entelegynae</taxon>
        <taxon>Araneoidea</taxon>
        <taxon>Nephilidae</taxon>
        <taxon>Nephila</taxon>
    </lineage>
</organism>
<dbReference type="AlphaFoldDB" id="A0A8X6TGD9"/>
<proteinExistence type="predicted"/>